<name>A0ABR1YIL3_9PEZI</name>
<reference evidence="1 2" key="1">
    <citation type="submission" date="2024-04" db="EMBL/GenBank/DDBJ databases">
        <title>Phyllosticta paracitricarpa is synonymous to the EU quarantine fungus P. citricarpa based on phylogenomic analyses.</title>
        <authorList>
            <consortium name="Lawrence Berkeley National Laboratory"/>
            <person name="Van Ingen-Buijs V.A."/>
            <person name="Van Westerhoven A.C."/>
            <person name="Haridas S."/>
            <person name="Skiadas P."/>
            <person name="Martin F."/>
            <person name="Groenewald J.Z."/>
            <person name="Crous P.W."/>
            <person name="Seidl M.F."/>
        </authorList>
    </citation>
    <scope>NUCLEOTIDE SEQUENCE [LARGE SCALE GENOMIC DNA]</scope>
    <source>
        <strain evidence="1 2">CBS 123374</strain>
    </source>
</reference>
<proteinExistence type="predicted"/>
<comment type="caution">
    <text evidence="1">The sequence shown here is derived from an EMBL/GenBank/DDBJ whole genome shotgun (WGS) entry which is preliminary data.</text>
</comment>
<accession>A0ABR1YIL3</accession>
<dbReference type="EMBL" id="JBBWRZ010000008">
    <property type="protein sequence ID" value="KAK8230747.1"/>
    <property type="molecule type" value="Genomic_DNA"/>
</dbReference>
<organism evidence="1 2">
    <name type="scientific">Phyllosticta capitalensis</name>
    <dbReference type="NCBI Taxonomy" id="121624"/>
    <lineage>
        <taxon>Eukaryota</taxon>
        <taxon>Fungi</taxon>
        <taxon>Dikarya</taxon>
        <taxon>Ascomycota</taxon>
        <taxon>Pezizomycotina</taxon>
        <taxon>Dothideomycetes</taxon>
        <taxon>Dothideomycetes incertae sedis</taxon>
        <taxon>Botryosphaeriales</taxon>
        <taxon>Phyllostictaceae</taxon>
        <taxon>Phyllosticta</taxon>
    </lineage>
</organism>
<gene>
    <name evidence="1" type="ORF">HDK90DRAFT_331250</name>
</gene>
<evidence type="ECO:0000313" key="2">
    <source>
        <dbReference type="Proteomes" id="UP001492380"/>
    </source>
</evidence>
<keyword evidence="2" id="KW-1185">Reference proteome</keyword>
<protein>
    <submittedName>
        <fullName evidence="1">Uncharacterized protein</fullName>
    </submittedName>
</protein>
<sequence length="282" mass="33065">MDDTESDYAEESYTKEELSMFPSTFALFFEDILDTILERRFAKAHIKDHGQFCYCPRYDRSEDAYLTRKLGMDPHYNNLCDLLNLGPSPRGNKQPGRDPPELHKIILAIKFFEVTTGPLRKLLKVRIPFALAKLGMGTVERKYWRRVSLSERSIIDRWLTQQNHLVGLHKTLDEFFGFPAELEKAGSCCFPQGKERARSFVSVPSEYGCDKAIRIESISTCLLRCSWMTLLYLAGRDWSWRGLEFPISSIRSSEYMWHRSHIDFERRRALMRHLERSYSEKV</sequence>
<evidence type="ECO:0000313" key="1">
    <source>
        <dbReference type="EMBL" id="KAK8230747.1"/>
    </source>
</evidence>
<dbReference type="Proteomes" id="UP001492380">
    <property type="component" value="Unassembled WGS sequence"/>
</dbReference>